<dbReference type="InterPro" id="IPR051453">
    <property type="entry name" value="MBL_Glyoxalase_II"/>
</dbReference>
<dbReference type="EMBL" id="BOOR01000061">
    <property type="protein sequence ID" value="GII58202.1"/>
    <property type="molecule type" value="Genomic_DNA"/>
</dbReference>
<dbReference type="Pfam" id="PF00753">
    <property type="entry name" value="Lactamase_B"/>
    <property type="match status" value="1"/>
</dbReference>
<dbReference type="CDD" id="cd06262">
    <property type="entry name" value="metallo-hydrolase-like_MBL-fold"/>
    <property type="match status" value="1"/>
</dbReference>
<organism evidence="6 7">
    <name type="scientific">Planotetraspora thailandica</name>
    <dbReference type="NCBI Taxonomy" id="487172"/>
    <lineage>
        <taxon>Bacteria</taxon>
        <taxon>Bacillati</taxon>
        <taxon>Actinomycetota</taxon>
        <taxon>Actinomycetes</taxon>
        <taxon>Streptosporangiales</taxon>
        <taxon>Streptosporangiaceae</taxon>
        <taxon>Planotetraspora</taxon>
    </lineage>
</organism>
<gene>
    <name evidence="6" type="ORF">Pth03_65910</name>
</gene>
<sequence length="231" mass="24516">MLVAGFPAGSFQANCYVVAPAPGEECVVVDPGQDAAGGLDDLLREHRLKPVAVLLTHGHIDHVWSVAPVCGARDIPAWIHPDDRELLSDPGKGFSAQAGQLFGGLEFSEPDDVRELSDGATLNLAGLDITVDHTPGHTRGSVTFRTPLRDDTQDAEVMFSGDLLFAGSIGRTDLPGGDYAEILRSLAKTLTLPDETLVLPGHGPQTTIGRERATNPYLREMAPHSGPSRGL</sequence>
<protein>
    <submittedName>
        <fullName evidence="6">Hydrolase</fullName>
    </submittedName>
</protein>
<dbReference type="AlphaFoldDB" id="A0A8J4DE65"/>
<dbReference type="Proteomes" id="UP000605992">
    <property type="component" value="Unassembled WGS sequence"/>
</dbReference>
<evidence type="ECO:0000259" key="5">
    <source>
        <dbReference type="SMART" id="SM00849"/>
    </source>
</evidence>
<comment type="caution">
    <text evidence="6">The sequence shown here is derived from an EMBL/GenBank/DDBJ whole genome shotgun (WGS) entry which is preliminary data.</text>
</comment>
<comment type="cofactor">
    <cofactor evidence="1">
        <name>Zn(2+)</name>
        <dbReference type="ChEBI" id="CHEBI:29105"/>
    </cofactor>
</comment>
<dbReference type="InterPro" id="IPR036866">
    <property type="entry name" value="RibonucZ/Hydroxyglut_hydro"/>
</dbReference>
<dbReference type="InterPro" id="IPR001279">
    <property type="entry name" value="Metallo-B-lactamas"/>
</dbReference>
<dbReference type="PANTHER" id="PTHR46233:SF3">
    <property type="entry name" value="HYDROXYACYLGLUTATHIONE HYDROLASE GLOC"/>
    <property type="match status" value="1"/>
</dbReference>
<keyword evidence="7" id="KW-1185">Reference proteome</keyword>
<feature type="domain" description="Metallo-beta-lactamase" evidence="5">
    <location>
        <begin position="12"/>
        <end position="202"/>
    </location>
</feature>
<evidence type="ECO:0000256" key="4">
    <source>
        <dbReference type="ARBA" id="ARBA00022833"/>
    </source>
</evidence>
<keyword evidence="3 6" id="KW-0378">Hydrolase</keyword>
<evidence type="ECO:0000256" key="1">
    <source>
        <dbReference type="ARBA" id="ARBA00001947"/>
    </source>
</evidence>
<reference evidence="6" key="1">
    <citation type="submission" date="2021-01" db="EMBL/GenBank/DDBJ databases">
        <title>Whole genome shotgun sequence of Planotetraspora thailandica NBRC 104271.</title>
        <authorList>
            <person name="Komaki H."/>
            <person name="Tamura T."/>
        </authorList>
    </citation>
    <scope>NUCLEOTIDE SEQUENCE</scope>
    <source>
        <strain evidence="6">NBRC 104271</strain>
    </source>
</reference>
<proteinExistence type="predicted"/>
<dbReference type="Gene3D" id="3.60.15.10">
    <property type="entry name" value="Ribonuclease Z/Hydroxyacylglutathione hydrolase-like"/>
    <property type="match status" value="1"/>
</dbReference>
<dbReference type="GO" id="GO:0046872">
    <property type="term" value="F:metal ion binding"/>
    <property type="evidence" value="ECO:0007669"/>
    <property type="project" value="UniProtKB-KW"/>
</dbReference>
<dbReference type="PANTHER" id="PTHR46233">
    <property type="entry name" value="HYDROXYACYLGLUTATHIONE HYDROLASE GLOC"/>
    <property type="match status" value="1"/>
</dbReference>
<dbReference type="GO" id="GO:0016787">
    <property type="term" value="F:hydrolase activity"/>
    <property type="evidence" value="ECO:0007669"/>
    <property type="project" value="UniProtKB-KW"/>
</dbReference>
<keyword evidence="2" id="KW-0479">Metal-binding</keyword>
<dbReference type="SMART" id="SM00849">
    <property type="entry name" value="Lactamase_B"/>
    <property type="match status" value="1"/>
</dbReference>
<accession>A0A8J4DE65</accession>
<name>A0A8J4DE65_9ACTN</name>
<evidence type="ECO:0000313" key="7">
    <source>
        <dbReference type="Proteomes" id="UP000605992"/>
    </source>
</evidence>
<dbReference type="RefSeq" id="WP_203948301.1">
    <property type="nucleotide sequence ID" value="NZ_BOOR01000061.1"/>
</dbReference>
<evidence type="ECO:0000256" key="2">
    <source>
        <dbReference type="ARBA" id="ARBA00022723"/>
    </source>
</evidence>
<evidence type="ECO:0000313" key="6">
    <source>
        <dbReference type="EMBL" id="GII58202.1"/>
    </source>
</evidence>
<dbReference type="SUPFAM" id="SSF56281">
    <property type="entry name" value="Metallo-hydrolase/oxidoreductase"/>
    <property type="match status" value="1"/>
</dbReference>
<keyword evidence="4" id="KW-0862">Zinc</keyword>
<evidence type="ECO:0000256" key="3">
    <source>
        <dbReference type="ARBA" id="ARBA00022801"/>
    </source>
</evidence>